<dbReference type="InterPro" id="IPR031309">
    <property type="entry name" value="Ribosomal_uL5_C"/>
</dbReference>
<accession>T1CGU7</accession>
<organism evidence="6">
    <name type="scientific">mine drainage metagenome</name>
    <dbReference type="NCBI Taxonomy" id="410659"/>
    <lineage>
        <taxon>unclassified sequences</taxon>
        <taxon>metagenomes</taxon>
        <taxon>ecological metagenomes</taxon>
    </lineage>
</organism>
<evidence type="ECO:0000313" key="6">
    <source>
        <dbReference type="EMBL" id="EQD66365.1"/>
    </source>
</evidence>
<dbReference type="InterPro" id="IPR022803">
    <property type="entry name" value="Ribosomal_uL5_dom_sf"/>
</dbReference>
<feature type="domain" description="Large ribosomal subunit protein uL5 N-terminal" evidence="4">
    <location>
        <begin position="16"/>
        <end position="68"/>
    </location>
</feature>
<dbReference type="EMBL" id="AUZZ01000895">
    <property type="protein sequence ID" value="EQD66365.1"/>
    <property type="molecule type" value="Genomic_DNA"/>
</dbReference>
<evidence type="ECO:0000256" key="3">
    <source>
        <dbReference type="ARBA" id="ARBA00023274"/>
    </source>
</evidence>
<sequence length="181" mass="20444">MVEKVVKKSKEARASNLMRSTSIDKVIVNIGTGSDEQKQKNAKRLIEIITGMKPTDGISKKRNPAFKITKGTKIGAYVTVRKDTDKLVKHLLEAVDMRVKESSISNNTLSFGINEYIDINGIKYDPTIGMLGMNVNVSFSRKGIRVARRKIRNNAVPHKHRIIPREEIKDYLSKKFDANFV</sequence>
<reference evidence="6" key="1">
    <citation type="submission" date="2013-08" db="EMBL/GenBank/DDBJ databases">
        <authorList>
            <person name="Mendez C."/>
            <person name="Richter M."/>
            <person name="Ferrer M."/>
            <person name="Sanchez J."/>
        </authorList>
    </citation>
    <scope>NUCLEOTIDE SEQUENCE</scope>
</reference>
<gene>
    <name evidence="6" type="ORF">B2A_01193</name>
</gene>
<keyword evidence="3" id="KW-0687">Ribonucleoprotein</keyword>
<dbReference type="InterPro" id="IPR002132">
    <property type="entry name" value="Ribosomal_uL5"/>
</dbReference>
<dbReference type="InterPro" id="IPR031310">
    <property type="entry name" value="Ribosomal_uL5_N"/>
</dbReference>
<dbReference type="Pfam" id="PF00281">
    <property type="entry name" value="Ribosomal_L5"/>
    <property type="match status" value="1"/>
</dbReference>
<evidence type="ECO:0000259" key="5">
    <source>
        <dbReference type="Pfam" id="PF00673"/>
    </source>
</evidence>
<dbReference type="PIRSF" id="PIRSF002161">
    <property type="entry name" value="Ribosomal_L5"/>
    <property type="match status" value="1"/>
</dbReference>
<dbReference type="SUPFAM" id="SSF55282">
    <property type="entry name" value="RL5-like"/>
    <property type="match status" value="1"/>
</dbReference>
<evidence type="ECO:0000256" key="2">
    <source>
        <dbReference type="ARBA" id="ARBA00022980"/>
    </source>
</evidence>
<reference evidence="6" key="2">
    <citation type="journal article" date="2014" name="ISME J.">
        <title>Microbial stratification in low pH oxic and suboxic macroscopic growths along an acid mine drainage.</title>
        <authorList>
            <person name="Mendez-Garcia C."/>
            <person name="Mesa V."/>
            <person name="Sprenger R.R."/>
            <person name="Richter M."/>
            <person name="Diez M.S."/>
            <person name="Solano J."/>
            <person name="Bargiela R."/>
            <person name="Golyshina O.V."/>
            <person name="Manteca A."/>
            <person name="Ramos J.L."/>
            <person name="Gallego J.R."/>
            <person name="Llorente I."/>
            <person name="Martins Dos Santos V.A."/>
            <person name="Jensen O.N."/>
            <person name="Pelaez A.I."/>
            <person name="Sanchez J."/>
            <person name="Ferrer M."/>
        </authorList>
    </citation>
    <scope>NUCLEOTIDE SEQUENCE</scope>
</reference>
<feature type="domain" description="Large ribosomal subunit protein uL5 C-terminal" evidence="5">
    <location>
        <begin position="73"/>
        <end position="149"/>
    </location>
</feature>
<dbReference type="GO" id="GO:0003735">
    <property type="term" value="F:structural constituent of ribosome"/>
    <property type="evidence" value="ECO:0007669"/>
    <property type="project" value="InterPro"/>
</dbReference>
<dbReference type="GO" id="GO:0006412">
    <property type="term" value="P:translation"/>
    <property type="evidence" value="ECO:0007669"/>
    <property type="project" value="InterPro"/>
</dbReference>
<dbReference type="PANTHER" id="PTHR11994">
    <property type="entry name" value="60S RIBOSOMAL PROTEIN L11-RELATED"/>
    <property type="match status" value="1"/>
</dbReference>
<dbReference type="GO" id="GO:0005840">
    <property type="term" value="C:ribosome"/>
    <property type="evidence" value="ECO:0007669"/>
    <property type="project" value="UniProtKB-KW"/>
</dbReference>
<keyword evidence="2 6" id="KW-0689">Ribosomal protein</keyword>
<dbReference type="Pfam" id="PF00673">
    <property type="entry name" value="Ribosomal_L5_C"/>
    <property type="match status" value="1"/>
</dbReference>
<dbReference type="Gene3D" id="3.30.1440.10">
    <property type="match status" value="1"/>
</dbReference>
<name>T1CGU7_9ZZZZ</name>
<comment type="similarity">
    <text evidence="1">Belongs to the universal ribosomal protein uL5 family.</text>
</comment>
<comment type="caution">
    <text evidence="6">The sequence shown here is derived from an EMBL/GenBank/DDBJ whole genome shotgun (WGS) entry which is preliminary data.</text>
</comment>
<dbReference type="AlphaFoldDB" id="T1CGU7"/>
<proteinExistence type="inferred from homology"/>
<protein>
    <submittedName>
        <fullName evidence="6">Ribosomal protein L5</fullName>
    </submittedName>
</protein>
<evidence type="ECO:0000259" key="4">
    <source>
        <dbReference type="Pfam" id="PF00281"/>
    </source>
</evidence>
<evidence type="ECO:0000256" key="1">
    <source>
        <dbReference type="ARBA" id="ARBA00008553"/>
    </source>
</evidence>
<dbReference type="GO" id="GO:1990904">
    <property type="term" value="C:ribonucleoprotein complex"/>
    <property type="evidence" value="ECO:0007669"/>
    <property type="project" value="UniProtKB-KW"/>
</dbReference>